<dbReference type="AlphaFoldDB" id="K1YA32"/>
<dbReference type="Pfam" id="PF07927">
    <property type="entry name" value="HicA_toxin"/>
    <property type="match status" value="1"/>
</dbReference>
<evidence type="ECO:0000256" key="1">
    <source>
        <dbReference type="ARBA" id="ARBA00006620"/>
    </source>
</evidence>
<accession>K1YA32</accession>
<organism evidence="8">
    <name type="scientific">uncultured bacterium</name>
    <name type="common">gcode 4</name>
    <dbReference type="NCBI Taxonomy" id="1234023"/>
    <lineage>
        <taxon>Bacteria</taxon>
        <taxon>environmental samples</taxon>
    </lineage>
</organism>
<gene>
    <name evidence="8" type="ORF">ACD_78C00454G0002</name>
</gene>
<evidence type="ECO:0000256" key="7">
    <source>
        <dbReference type="ARBA" id="ARBA00023016"/>
    </source>
</evidence>
<protein>
    <recommendedName>
        <fullName evidence="9">YcfA family protein</fullName>
    </recommendedName>
</protein>
<dbReference type="SUPFAM" id="SSF54786">
    <property type="entry name" value="YcfA/nrd intein domain"/>
    <property type="match status" value="1"/>
</dbReference>
<keyword evidence="4" id="KW-0255">Endonuclease</keyword>
<dbReference type="Gene3D" id="3.30.920.30">
    <property type="entry name" value="Hypothetical protein"/>
    <property type="match status" value="1"/>
</dbReference>
<dbReference type="GO" id="GO:0004519">
    <property type="term" value="F:endonuclease activity"/>
    <property type="evidence" value="ECO:0007669"/>
    <property type="project" value="UniProtKB-KW"/>
</dbReference>
<evidence type="ECO:0000256" key="2">
    <source>
        <dbReference type="ARBA" id="ARBA00022649"/>
    </source>
</evidence>
<evidence type="ECO:0000256" key="5">
    <source>
        <dbReference type="ARBA" id="ARBA00022801"/>
    </source>
</evidence>
<comment type="caution">
    <text evidence="8">The sequence shown here is derived from an EMBL/GenBank/DDBJ whole genome shotgun (WGS) entry which is preliminary data.</text>
</comment>
<keyword evidence="3" id="KW-0540">Nuclease</keyword>
<dbReference type="InterPro" id="IPR012933">
    <property type="entry name" value="HicA_mRNA_interferase"/>
</dbReference>
<evidence type="ECO:0008006" key="9">
    <source>
        <dbReference type="Google" id="ProtNLM"/>
    </source>
</evidence>
<evidence type="ECO:0000313" key="8">
    <source>
        <dbReference type="EMBL" id="EKD29288.1"/>
    </source>
</evidence>
<comment type="similarity">
    <text evidence="1">Belongs to the HicA mRNA interferase family.</text>
</comment>
<dbReference type="EMBL" id="AMFJ01034454">
    <property type="protein sequence ID" value="EKD29288.1"/>
    <property type="molecule type" value="Genomic_DNA"/>
</dbReference>
<evidence type="ECO:0000256" key="3">
    <source>
        <dbReference type="ARBA" id="ARBA00022722"/>
    </source>
</evidence>
<evidence type="ECO:0000256" key="4">
    <source>
        <dbReference type="ARBA" id="ARBA00022759"/>
    </source>
</evidence>
<dbReference type="InterPro" id="IPR038570">
    <property type="entry name" value="HicA_sf"/>
</dbReference>
<keyword evidence="7" id="KW-0346">Stress response</keyword>
<keyword evidence="6" id="KW-0694">RNA-binding</keyword>
<reference evidence="8" key="1">
    <citation type="journal article" date="2012" name="Science">
        <title>Fermentation, hydrogen, and sulfur metabolism in multiple uncultivated bacterial phyla.</title>
        <authorList>
            <person name="Wrighton K.C."/>
            <person name="Thomas B.C."/>
            <person name="Sharon I."/>
            <person name="Miller C.S."/>
            <person name="Castelle C.J."/>
            <person name="VerBerkmoes N.C."/>
            <person name="Wilkins M.J."/>
            <person name="Hettich R.L."/>
            <person name="Lipton M.S."/>
            <person name="Williams K.H."/>
            <person name="Long P.E."/>
            <person name="Banfield J.F."/>
        </authorList>
    </citation>
    <scope>NUCLEOTIDE SEQUENCE [LARGE SCALE GENOMIC DNA]</scope>
</reference>
<dbReference type="GO" id="GO:0003729">
    <property type="term" value="F:mRNA binding"/>
    <property type="evidence" value="ECO:0007669"/>
    <property type="project" value="InterPro"/>
</dbReference>
<keyword evidence="2" id="KW-1277">Toxin-antitoxin system</keyword>
<name>K1YA32_9BACT</name>
<dbReference type="GO" id="GO:0016787">
    <property type="term" value="F:hydrolase activity"/>
    <property type="evidence" value="ECO:0007669"/>
    <property type="project" value="UniProtKB-KW"/>
</dbReference>
<evidence type="ECO:0000256" key="6">
    <source>
        <dbReference type="ARBA" id="ARBA00022884"/>
    </source>
</evidence>
<keyword evidence="5" id="KW-0378">Hydrolase</keyword>
<proteinExistence type="inferred from homology"/>
<sequence>MKQYKPKNIIIFLENHWWEQDHITGSHVIMYHSISKKRTTVPLHKKDIPVGTLLAILKQTGLTKEDLGK</sequence>